<dbReference type="SUPFAM" id="SSF51197">
    <property type="entry name" value="Clavaminate synthase-like"/>
    <property type="match status" value="1"/>
</dbReference>
<dbReference type="AlphaFoldDB" id="A0A8H3IPE0"/>
<dbReference type="PANTHER" id="PTHR10696">
    <property type="entry name" value="GAMMA-BUTYROBETAINE HYDROXYLASE-RELATED"/>
    <property type="match status" value="1"/>
</dbReference>
<dbReference type="InterPro" id="IPR042098">
    <property type="entry name" value="TauD-like_sf"/>
</dbReference>
<dbReference type="PANTHER" id="PTHR10696:SF54">
    <property type="entry name" value="FAMILY OXIDOREDUCTASE, PUTATIVE (AFU_ORTHOLOGUE AFUA_4G13850)-RELATED"/>
    <property type="match status" value="1"/>
</dbReference>
<organism evidence="3 4">
    <name type="scientific">Alectoria fallacina</name>
    <dbReference type="NCBI Taxonomy" id="1903189"/>
    <lineage>
        <taxon>Eukaryota</taxon>
        <taxon>Fungi</taxon>
        <taxon>Dikarya</taxon>
        <taxon>Ascomycota</taxon>
        <taxon>Pezizomycotina</taxon>
        <taxon>Lecanoromycetes</taxon>
        <taxon>OSLEUM clade</taxon>
        <taxon>Lecanoromycetidae</taxon>
        <taxon>Lecanorales</taxon>
        <taxon>Lecanorineae</taxon>
        <taxon>Parmeliaceae</taxon>
        <taxon>Alectoria</taxon>
    </lineage>
</organism>
<reference evidence="3" key="1">
    <citation type="submission" date="2021-03" db="EMBL/GenBank/DDBJ databases">
        <authorList>
            <person name="Tagirdzhanova G."/>
        </authorList>
    </citation>
    <scope>NUCLEOTIDE SEQUENCE</scope>
</reference>
<feature type="domain" description="TauD/TfdA-like" evidence="2">
    <location>
        <begin position="90"/>
        <end position="349"/>
    </location>
</feature>
<comment type="caution">
    <text evidence="3">The sequence shown here is derived from an EMBL/GenBank/DDBJ whole genome shotgun (WGS) entry which is preliminary data.</text>
</comment>
<dbReference type="Pfam" id="PF02668">
    <property type="entry name" value="TauD"/>
    <property type="match status" value="1"/>
</dbReference>
<dbReference type="InterPro" id="IPR003819">
    <property type="entry name" value="TauD/TfdA-like"/>
</dbReference>
<keyword evidence="1" id="KW-0560">Oxidoreductase</keyword>
<dbReference type="GO" id="GO:0016491">
    <property type="term" value="F:oxidoreductase activity"/>
    <property type="evidence" value="ECO:0007669"/>
    <property type="project" value="UniProtKB-KW"/>
</dbReference>
<keyword evidence="4" id="KW-1185">Reference proteome</keyword>
<evidence type="ECO:0000313" key="3">
    <source>
        <dbReference type="EMBL" id="CAF9928420.1"/>
    </source>
</evidence>
<evidence type="ECO:0000259" key="2">
    <source>
        <dbReference type="Pfam" id="PF02668"/>
    </source>
</evidence>
<accession>A0A8H3IPE0</accession>
<dbReference type="Gene3D" id="3.60.130.10">
    <property type="entry name" value="Clavaminate synthase-like"/>
    <property type="match status" value="1"/>
</dbReference>
<dbReference type="InterPro" id="IPR050411">
    <property type="entry name" value="AlphaKG_dependent_hydroxylases"/>
</dbReference>
<dbReference type="EMBL" id="CAJPDR010000250">
    <property type="protein sequence ID" value="CAF9928420.1"/>
    <property type="molecule type" value="Genomic_DNA"/>
</dbReference>
<dbReference type="OrthoDB" id="272271at2759"/>
<name>A0A8H3IPE0_9LECA</name>
<dbReference type="Proteomes" id="UP000664203">
    <property type="component" value="Unassembled WGS sequence"/>
</dbReference>
<proteinExistence type="predicted"/>
<protein>
    <recommendedName>
        <fullName evidence="2">TauD/TfdA-like domain-containing protein</fullName>
    </recommendedName>
</protein>
<evidence type="ECO:0000313" key="4">
    <source>
        <dbReference type="Proteomes" id="UP000664203"/>
    </source>
</evidence>
<sequence length="394" mass="43629">MAPHALTDLHDVSGYFPSTAHKAWSQPPAYPKNPKAPLIEPVLNAKIALGNLGFGSESPKNVWNLSSDEISEIEKNVRYFLSLNLPLSAINQTSFPLTSALTSKLRGIVGTVYGEQQFFILSGLDPYRYSDFQNVIIHAGLSSHVGSKRGMGGRTGRHNAVIQHITAMPVDRNAPVGQYHGPPSQNQDIPFHTDNGDIVSLFALSRSKSGGSFYLADSTAVYNELAAFHPELAQCLCRNWTMISPSPSGTFDTRPIAFPNHFPGRVLINCSRARITGTPSAPRPASLPALTSIQRRALDALHYTATKHATKIQLEPGDMVFFNNLSMMHARDAFVDNEAAGLKRHLLRLIIRNDEAAYELPEQLRDTWRDLYEHEVEEEEFPVQKELFAFACSH</sequence>
<evidence type="ECO:0000256" key="1">
    <source>
        <dbReference type="ARBA" id="ARBA00023002"/>
    </source>
</evidence>
<gene>
    <name evidence="3" type="ORF">ALECFALPRED_004054</name>
</gene>